<dbReference type="EMBL" id="LR586016">
    <property type="protein sequence ID" value="VIP03927.1"/>
    <property type="molecule type" value="Genomic_DNA"/>
</dbReference>
<evidence type="ECO:0000313" key="3">
    <source>
        <dbReference type="Proteomes" id="UP000464378"/>
    </source>
</evidence>
<accession>A0A6C2YRE0</accession>
<evidence type="ECO:0000256" key="1">
    <source>
        <dbReference type="SAM" id="SignalP"/>
    </source>
</evidence>
<feature type="signal peptide" evidence="1">
    <location>
        <begin position="1"/>
        <end position="25"/>
    </location>
</feature>
<name>A0A6C2YRE0_9BACT</name>
<proteinExistence type="predicted"/>
<gene>
    <name evidence="2" type="ORF">GMBLW1_00330</name>
</gene>
<keyword evidence="1" id="KW-0732">Signal</keyword>
<dbReference type="RefSeq" id="WP_162659071.1">
    <property type="nucleotide sequence ID" value="NZ_LR593887.1"/>
</dbReference>
<feature type="chain" id="PRO_5036383920" evidence="1">
    <location>
        <begin position="26"/>
        <end position="326"/>
    </location>
</feature>
<dbReference type="InParanoid" id="A0A6C2YRE0"/>
<protein>
    <submittedName>
        <fullName evidence="2">Uncharacterized protein</fullName>
    </submittedName>
</protein>
<reference evidence="2" key="1">
    <citation type="submission" date="2019-04" db="EMBL/GenBank/DDBJ databases">
        <authorList>
            <consortium name="Science for Life Laboratories"/>
        </authorList>
    </citation>
    <scope>NUCLEOTIDE SEQUENCE</scope>
    <source>
        <strain evidence="2">MBLW1</strain>
    </source>
</reference>
<keyword evidence="3" id="KW-1185">Reference proteome</keyword>
<dbReference type="Proteomes" id="UP000464378">
    <property type="component" value="Chromosome"/>
</dbReference>
<dbReference type="AlphaFoldDB" id="A0A6C2YRE0"/>
<evidence type="ECO:0000313" key="2">
    <source>
        <dbReference type="EMBL" id="VIP03927.1"/>
    </source>
</evidence>
<dbReference type="EMBL" id="LR593887">
    <property type="protein sequence ID" value="VTS05221.1"/>
    <property type="molecule type" value="Genomic_DNA"/>
</dbReference>
<sequence>MNRRMLLAGLASVASLVGLINPVKADYPPVSNHPVAPAGYLPGTRIPAAATVPPGMVPNTVGQYPTATAGFVYTQPPARVPTFQQAGCTNCAPNFAPAPMVAPVPNYAHSYAAPTAYGACGPTCNTGCATTGCEKGCLEKLKDWLFYRPSKTCRYPMTPTSRQPEPWEYIHARASQAPLTGYADCSICRTKGLRGGACTTCGTPCGTPCGTVGCAAPGCGPVGAPMISLPGSYPQAMPAPMAQPAPAPMAQPLPQARFAPANPLPGMTIPAPLPVAQRSAYAPVNSANSAYATPNTIAPVGYPGVQVQPNYTQRTTYPTPVLNPAR</sequence>
<dbReference type="KEGG" id="tim:GMBLW1_00330"/>
<organism evidence="2">
    <name type="scientific">Tuwongella immobilis</name>
    <dbReference type="NCBI Taxonomy" id="692036"/>
    <lineage>
        <taxon>Bacteria</taxon>
        <taxon>Pseudomonadati</taxon>
        <taxon>Planctomycetota</taxon>
        <taxon>Planctomycetia</taxon>
        <taxon>Gemmatales</taxon>
        <taxon>Gemmataceae</taxon>
        <taxon>Tuwongella</taxon>
    </lineage>
</organism>